<organism evidence="2 3">
    <name type="scientific">Mycena chlorophos</name>
    <name type="common">Agaric fungus</name>
    <name type="synonym">Agaricus chlorophos</name>
    <dbReference type="NCBI Taxonomy" id="658473"/>
    <lineage>
        <taxon>Eukaryota</taxon>
        <taxon>Fungi</taxon>
        <taxon>Dikarya</taxon>
        <taxon>Basidiomycota</taxon>
        <taxon>Agaricomycotina</taxon>
        <taxon>Agaricomycetes</taxon>
        <taxon>Agaricomycetidae</taxon>
        <taxon>Agaricales</taxon>
        <taxon>Marasmiineae</taxon>
        <taxon>Mycenaceae</taxon>
        <taxon>Mycena</taxon>
    </lineage>
</organism>
<keyword evidence="3" id="KW-1185">Reference proteome</keyword>
<proteinExistence type="predicted"/>
<sequence length="100" mass="10834">MPTSSSSFTAVILGMQATPPSPRRTALPALSHLQNKDELDNNPAEEENFRAIETRPARFKLTAYLPPQTLQAGASMLTRRASVFGPGRHGIQSRPAGFSD</sequence>
<reference evidence="2" key="1">
    <citation type="submission" date="2014-09" db="EMBL/GenBank/DDBJ databases">
        <title>Genome sequence of the luminous mushroom Mycena chlorophos for searching fungal bioluminescence genes.</title>
        <authorList>
            <person name="Tanaka Y."/>
            <person name="Kasuga D."/>
            <person name="Oba Y."/>
            <person name="Hase S."/>
            <person name="Sato K."/>
            <person name="Oba Y."/>
            <person name="Sakakibara Y."/>
        </authorList>
    </citation>
    <scope>NUCLEOTIDE SEQUENCE</scope>
</reference>
<evidence type="ECO:0000313" key="3">
    <source>
        <dbReference type="Proteomes" id="UP000815677"/>
    </source>
</evidence>
<evidence type="ECO:0000256" key="1">
    <source>
        <dbReference type="SAM" id="MobiDB-lite"/>
    </source>
</evidence>
<dbReference type="Proteomes" id="UP000815677">
    <property type="component" value="Unassembled WGS sequence"/>
</dbReference>
<evidence type="ECO:0000313" key="2">
    <source>
        <dbReference type="EMBL" id="GAT45272.1"/>
    </source>
</evidence>
<protein>
    <submittedName>
        <fullName evidence="2">Uncharacterized protein</fullName>
    </submittedName>
</protein>
<dbReference type="EMBL" id="DF841028">
    <property type="protein sequence ID" value="GAT45272.1"/>
    <property type="molecule type" value="Genomic_DNA"/>
</dbReference>
<accession>A0ABQ0L283</accession>
<name>A0ABQ0L283_MYCCL</name>
<feature type="region of interest" description="Disordered" evidence="1">
    <location>
        <begin position="1"/>
        <end position="26"/>
    </location>
</feature>
<gene>
    <name evidence="2" type="ORF">MCHLO_02858</name>
</gene>